<protein>
    <submittedName>
        <fullName evidence="2">Uncharacterized protein</fullName>
    </submittedName>
</protein>
<comment type="caution">
    <text evidence="2">The sequence shown here is derived from an EMBL/GenBank/DDBJ whole genome shotgun (WGS) entry which is preliminary data.</text>
</comment>
<dbReference type="OrthoDB" id="5244346at2"/>
<reference evidence="2 3" key="1">
    <citation type="submission" date="2018-10" db="EMBL/GenBank/DDBJ databases">
        <title>Genomic Encyclopedia of Archaeal and Bacterial Type Strains, Phase II (KMG-II): from individual species to whole genera.</title>
        <authorList>
            <person name="Goeker M."/>
        </authorList>
    </citation>
    <scope>NUCLEOTIDE SEQUENCE [LARGE SCALE GENOMIC DNA]</scope>
    <source>
        <strain evidence="2 3">DSM 14954</strain>
    </source>
</reference>
<evidence type="ECO:0000313" key="2">
    <source>
        <dbReference type="EMBL" id="RKQ91945.1"/>
    </source>
</evidence>
<sequence length="146" mass="15786">MNDVHYWIGAVTVAANGLAAAVGLVAWLLWRNPKLFWVLLRAGQVLVVLSCVVGSVLLLEGRNLPRLHLVYALTPIAVSFLAEQLRLVTTPTFLEQRGLEGGKDVAKLPALEQQALVTAILRRELAVMATSAGVVATLVARAQLWL</sequence>
<keyword evidence="1" id="KW-0472">Membrane</keyword>
<feature type="transmembrane region" description="Helical" evidence="1">
    <location>
        <begin position="36"/>
        <end position="59"/>
    </location>
</feature>
<keyword evidence="1" id="KW-1133">Transmembrane helix</keyword>
<dbReference type="EMBL" id="RBIL01000001">
    <property type="protein sequence ID" value="RKQ91945.1"/>
    <property type="molecule type" value="Genomic_DNA"/>
</dbReference>
<name>A0A660LCH3_9ACTN</name>
<dbReference type="Proteomes" id="UP000278962">
    <property type="component" value="Unassembled WGS sequence"/>
</dbReference>
<evidence type="ECO:0000313" key="3">
    <source>
        <dbReference type="Proteomes" id="UP000278962"/>
    </source>
</evidence>
<feature type="transmembrane region" description="Helical" evidence="1">
    <location>
        <begin position="7"/>
        <end position="30"/>
    </location>
</feature>
<dbReference type="RefSeq" id="WP_121249698.1">
    <property type="nucleotide sequence ID" value="NZ_RBIL01000001.1"/>
</dbReference>
<evidence type="ECO:0000256" key="1">
    <source>
        <dbReference type="SAM" id="Phobius"/>
    </source>
</evidence>
<accession>A0A660LCH3</accession>
<organism evidence="2 3">
    <name type="scientific">Solirubrobacter pauli</name>
    <dbReference type="NCBI Taxonomy" id="166793"/>
    <lineage>
        <taxon>Bacteria</taxon>
        <taxon>Bacillati</taxon>
        <taxon>Actinomycetota</taxon>
        <taxon>Thermoleophilia</taxon>
        <taxon>Solirubrobacterales</taxon>
        <taxon>Solirubrobacteraceae</taxon>
        <taxon>Solirubrobacter</taxon>
    </lineage>
</organism>
<keyword evidence="3" id="KW-1185">Reference proteome</keyword>
<gene>
    <name evidence="2" type="ORF">C8N24_1784</name>
</gene>
<dbReference type="AlphaFoldDB" id="A0A660LCH3"/>
<proteinExistence type="predicted"/>
<keyword evidence="1" id="KW-0812">Transmembrane</keyword>